<feature type="compositionally biased region" description="Polar residues" evidence="1">
    <location>
        <begin position="1339"/>
        <end position="1354"/>
    </location>
</feature>
<feature type="region of interest" description="Disordered" evidence="1">
    <location>
        <begin position="1631"/>
        <end position="1735"/>
    </location>
</feature>
<dbReference type="InterPro" id="IPR043502">
    <property type="entry name" value="DNA/RNA_pol_sf"/>
</dbReference>
<accession>A0A068EQ57</accession>
<feature type="region of interest" description="Disordered" evidence="1">
    <location>
        <begin position="1339"/>
        <end position="1392"/>
    </location>
</feature>
<feature type="compositionally biased region" description="Polar residues" evidence="1">
    <location>
        <begin position="1586"/>
        <end position="1609"/>
    </location>
</feature>
<feature type="compositionally biased region" description="Polar residues" evidence="1">
    <location>
        <begin position="1722"/>
        <end position="1735"/>
    </location>
</feature>
<feature type="compositionally biased region" description="Polar residues" evidence="1">
    <location>
        <begin position="1552"/>
        <end position="1566"/>
    </location>
</feature>
<feature type="compositionally biased region" description="Low complexity" evidence="1">
    <location>
        <begin position="1631"/>
        <end position="1643"/>
    </location>
</feature>
<dbReference type="SUPFAM" id="SSF56672">
    <property type="entry name" value="DNA/RNA polymerases"/>
    <property type="match status" value="1"/>
</dbReference>
<organism evidence="2">
    <name type="scientific">Calzovirus</name>
    <dbReference type="NCBI Taxonomy" id="1414770"/>
    <lineage>
        <taxon>Viruses</taxon>
        <taxon>environmental samples</taxon>
    </lineage>
</organism>
<feature type="compositionally biased region" description="Low complexity" evidence="1">
    <location>
        <begin position="1680"/>
        <end position="1698"/>
    </location>
</feature>
<feature type="non-terminal residue" evidence="2">
    <location>
        <position position="1856"/>
    </location>
</feature>
<name>A0A068EQ57_9VIRU</name>
<protein>
    <submittedName>
        <fullName evidence="2">Polyprotein</fullName>
    </submittedName>
</protein>
<feature type="non-terminal residue" evidence="2">
    <location>
        <position position="1"/>
    </location>
</feature>
<feature type="compositionally biased region" description="Low complexity" evidence="1">
    <location>
        <begin position="1433"/>
        <end position="1449"/>
    </location>
</feature>
<evidence type="ECO:0000256" key="1">
    <source>
        <dbReference type="SAM" id="MobiDB-lite"/>
    </source>
</evidence>
<reference evidence="2" key="1">
    <citation type="submission" date="2013-09" db="EMBL/GenBank/DDBJ databases">
        <title>Virus sequences identified in SF wastewater.</title>
        <authorList>
            <person name="Greninger A.L."/>
            <person name="Kellogg M."/>
            <person name="DeRisi J.L."/>
        </authorList>
    </citation>
    <scope>NUCLEOTIDE SEQUENCE</scope>
</reference>
<feature type="region of interest" description="Disordered" evidence="1">
    <location>
        <begin position="1421"/>
        <end position="1507"/>
    </location>
</feature>
<evidence type="ECO:0000313" key="2">
    <source>
        <dbReference type="EMBL" id="AID50431.1"/>
    </source>
</evidence>
<dbReference type="EMBL" id="KF616863">
    <property type="protein sequence ID" value="AID50431.1"/>
    <property type="molecule type" value="Genomic_RNA"/>
</dbReference>
<proteinExistence type="predicted"/>
<sequence>KKIFLLSLIPSLPDFVMNSEAAFSAQATAAKAGRNPKPAEPVMLVQFAATKNEPARLGPETEANFSVFKSEPAKKKMVAPIPFFEPRRDPDAWETLNLSEFPVLSTPMDHHQRLELAGHLPGISFEPVRGPRHPHPVSHTLRSYDTLVAINRAVAIVNAAGFRQKIRCMGADWAMVSPHPARKSCTINRVFRSARDHFKTFNKDLQCRCGPSEYCERCEADVTILMHQVYHLSPEEVALLATSGSVVSVHHRFNGTSGRIAEMRWEKSDDLTTIKMTDGTTDLYEHPTADWMYEMPVKSFPLEDGRQLVWNVTPLHHATDLVEFKLLPGDVKPQPNNCIHNPHGQAVADGLLALDISCVGGPRYCTTSGVRVYPELIAEILPYAVNANPAEKTTHVTIAQKLTFEAKKHGIAIASVDVPVHAVAIMAIAAAQVKAARNTIDKTTVHIGFLETLTTGISSRYPGWITVEFNRIMARPDVAIAVAIFGATLLGSSCFLGYKAFSAVRAAVSGLIALIPISSPQAQQVAFSWFRTAGLPFTTRDKRLAYRTALAEFAKNPTWMPNIFPGPSKYVVQAAICPEGRERPAQNPNSRFDEPNVPECCPTVGNINLGIASFNYRPTVVANCAHAEAESIAARVTVATPGYGGFFDQPDFDQEASTFAAFGSHHHFAYDQEEWLLSLEPSKRRIYEEGRSQNPDKEQTTTELFVKRENAVLASFAKSHGLFPKPRSIQSSTPAVNFHLGAVCSALTKKMERHSNIIVPNGNRTFIYTHTPAEIASLMQQYSGGEYVYMSMDFAAADASVNTEMYTLLANDMRILGVPDDLVDFYLETTKVSGTSRHRLKYESPVGLASGRPYTTLIHSRVSAAVWDFVTKGNSDVHLYHKSDDHLIVFKDTLANHGMIKDYLKAIVQAGYKTTNTVTKHLASAEFLSLRFYDIAGTVYVSPKIGRTISKLCYTAYPHKISNPDAQIRATALGLRKFANVPVLGNIIRKMLQLTAYVAPKDATPDKYAHIFDDAQEIPQGAASEAFCQLYGLAPSVLKDLMDELDAIQTIPHFIDSPTLDRIIAMDLGMLPMPLRFGSDNGDGAKVDHGFTEDLAAYPEYAVELMDVTAADEHQEASRLQNETSEAQSSWFRTAGLPHYLATLPFAILEEVAHYRRPWYGSLAITAGVAAAEGFYRGGGYEFLKSSCTQATFMLLRFLAPKTTPFVHILWNIAVSFLHSDGPGGRDELNPHDPLADRETTTQTLERYSHKIRCLASKAKSSTLSSLEKHSPKLAAISSLPHWIHSTTQKLTSTVSRTSALLGASYKSFREQRPSPSQSASLPATGTCTCSTCPLHTTPTSQAARSVERASSQTPPSPKTSADPKSLLDSQPSPPPQVLSGMDQSPTTSQPQLALNCRQTIPVDATDSLEWVTRLSTQLLSSTSRAVSPPTNAPQDQSPSSPRRAQPSSIWTSSQLESKMQAPLPSSPLPAHGQPLKESMPLLPLMTSTAPSSKPSLEESSQQARIPSTEVLCTESELFPATAPSCAPTPSTSPVQSSLASLKLRLSQLRSDTSSSAFPSPLTQTLSSSDAPAPPSTHSPSSSTPVALNTSPQQSWSKTTPSANGSVESSRPLEKCSQPLVLPSRTLLARSSAPPSVASQPQSEAISPAPVLKQPLEKSRKPAQQLRSQARAAKYAAQRSPNPTSAPSKPSAPSTRASYASEVAPSQTQFSWKAKAAERAGATTQAPETAATNTRPLDAMRRELDFTQSTHDIPIIVKSGSSTPEYVPSSPSIDSYIGGTVVNGELQPLLPANETTVAIRAWEQCWESELEKRTTSRPSPLFQPLSFGNAAPLDTVPSRLEEPARPTACPSDAPSG</sequence>
<feature type="region of interest" description="Disordered" evidence="1">
    <location>
        <begin position="1552"/>
        <end position="1618"/>
    </location>
</feature>
<feature type="compositionally biased region" description="Polar residues" evidence="1">
    <location>
        <begin position="1382"/>
        <end position="1392"/>
    </location>
</feature>
<feature type="region of interest" description="Disordered" evidence="1">
    <location>
        <begin position="1812"/>
        <end position="1856"/>
    </location>
</feature>
<feature type="compositionally biased region" description="Polar residues" evidence="1">
    <location>
        <begin position="1486"/>
        <end position="1506"/>
    </location>
</feature>